<reference evidence="1" key="1">
    <citation type="submission" date="2019-04" db="EMBL/GenBank/DDBJ databases">
        <title>Genome assembly of Zosterops borbonicus 15179.</title>
        <authorList>
            <person name="Leroy T."/>
            <person name="Anselmetti Y."/>
            <person name="Tilak M.-K."/>
            <person name="Nabholz B."/>
        </authorList>
    </citation>
    <scope>NUCLEOTIDE SEQUENCE</scope>
    <source>
        <strain evidence="1">HGM_15179</strain>
        <tissue evidence="1">Muscle</tissue>
    </source>
</reference>
<feature type="non-terminal residue" evidence="1">
    <location>
        <position position="67"/>
    </location>
</feature>
<dbReference type="AlphaFoldDB" id="A0A8K1G819"/>
<name>A0A8K1G819_9PASS</name>
<evidence type="ECO:0000313" key="2">
    <source>
        <dbReference type="Proteomes" id="UP000796761"/>
    </source>
</evidence>
<accession>A0A8K1G819</accession>
<organism evidence="1 2">
    <name type="scientific">Zosterops borbonicus</name>
    <dbReference type="NCBI Taxonomy" id="364589"/>
    <lineage>
        <taxon>Eukaryota</taxon>
        <taxon>Metazoa</taxon>
        <taxon>Chordata</taxon>
        <taxon>Craniata</taxon>
        <taxon>Vertebrata</taxon>
        <taxon>Euteleostomi</taxon>
        <taxon>Archelosauria</taxon>
        <taxon>Archosauria</taxon>
        <taxon>Dinosauria</taxon>
        <taxon>Saurischia</taxon>
        <taxon>Theropoda</taxon>
        <taxon>Coelurosauria</taxon>
        <taxon>Aves</taxon>
        <taxon>Neognathae</taxon>
        <taxon>Neoaves</taxon>
        <taxon>Telluraves</taxon>
        <taxon>Australaves</taxon>
        <taxon>Passeriformes</taxon>
        <taxon>Sylvioidea</taxon>
        <taxon>Zosteropidae</taxon>
        <taxon>Zosterops</taxon>
    </lineage>
</organism>
<comment type="caution">
    <text evidence="1">The sequence shown here is derived from an EMBL/GenBank/DDBJ whole genome shotgun (WGS) entry which is preliminary data.</text>
</comment>
<sequence length="67" mass="8237">HDLYNPLHWRRKTWLFFLKNGKLCTVAANCCLWEWWALCTNPKYRAFGQKWEEWPILLWAALQKDLN</sequence>
<keyword evidence="2" id="KW-1185">Reference proteome</keyword>
<dbReference type="Proteomes" id="UP000796761">
    <property type="component" value="Unassembled WGS sequence"/>
</dbReference>
<evidence type="ECO:0000313" key="1">
    <source>
        <dbReference type="EMBL" id="TRZ13283.1"/>
    </source>
</evidence>
<protein>
    <submittedName>
        <fullName evidence="1">Uncharacterized protein</fullName>
    </submittedName>
</protein>
<gene>
    <name evidence="1" type="ORF">HGM15179_013827</name>
</gene>
<proteinExistence type="predicted"/>
<dbReference type="EMBL" id="SWJQ01000519">
    <property type="protein sequence ID" value="TRZ13283.1"/>
    <property type="molecule type" value="Genomic_DNA"/>
</dbReference>
<feature type="non-terminal residue" evidence="1">
    <location>
        <position position="1"/>
    </location>
</feature>